<dbReference type="AlphaFoldDB" id="G8R122"/>
<keyword evidence="2" id="KW-1185">Reference proteome</keyword>
<dbReference type="PATRIC" id="fig|926562.3.peg.690"/>
<organism evidence="1 2">
    <name type="scientific">Owenweeksia hongkongensis (strain DSM 17368 / CIP 108786 / JCM 12287 / NRRL B-23963 / UST20020801)</name>
    <dbReference type="NCBI Taxonomy" id="926562"/>
    <lineage>
        <taxon>Bacteria</taxon>
        <taxon>Pseudomonadati</taxon>
        <taxon>Bacteroidota</taxon>
        <taxon>Flavobacteriia</taxon>
        <taxon>Flavobacteriales</taxon>
        <taxon>Owenweeksiaceae</taxon>
        <taxon>Owenweeksia</taxon>
    </lineage>
</organism>
<dbReference type="RefSeq" id="WP_014201054.1">
    <property type="nucleotide sequence ID" value="NC_016599.1"/>
</dbReference>
<dbReference type="Proteomes" id="UP000005631">
    <property type="component" value="Chromosome"/>
</dbReference>
<protein>
    <recommendedName>
        <fullName evidence="3">KWG repeat protein</fullName>
    </recommendedName>
</protein>
<gene>
    <name evidence="1" type="ordered locus">Oweho_0679</name>
</gene>
<sequence length="324" mass="38129">MTKHLIIAICLIANFTHAQELTDKEILRKMQAKEIIWGEFYGTEVALVKMKSTKKWGMYEVDRYMYEENLQYKEIVPPRFDSIGWFEDKPFAIVKRKKKYGILLNPQEIYDAATKVKCDYDDIKVVEKDYEYYLKVKVDSKWGLLDWFDGIYVLDPSFDSAEDVPLFKIDDWNLDTYKNAKQTLNADIVVFDKNNGDGVFKARSRETQKWGLFQSLSSEAIDELIPMTYDSLRFTPVNNPYTIVYQNGKLGVYLSKWTFDDEAKQTVECIYEDYKRYDAEGKPALAVKKNGKWGWVDWKTGEEKSEFSFDTPEELPFPLYTQDY</sequence>
<dbReference type="Pfam" id="PF14903">
    <property type="entry name" value="WG_beta_rep"/>
    <property type="match status" value="2"/>
</dbReference>
<evidence type="ECO:0008006" key="3">
    <source>
        <dbReference type="Google" id="ProtNLM"/>
    </source>
</evidence>
<dbReference type="KEGG" id="oho:Oweho_0679"/>
<dbReference type="InterPro" id="IPR032774">
    <property type="entry name" value="WG_beta_rep"/>
</dbReference>
<name>G8R122_OWEHD</name>
<evidence type="ECO:0000313" key="1">
    <source>
        <dbReference type="EMBL" id="AEV31693.1"/>
    </source>
</evidence>
<dbReference type="EMBL" id="CP003156">
    <property type="protein sequence ID" value="AEV31693.1"/>
    <property type="molecule type" value="Genomic_DNA"/>
</dbReference>
<reference evidence="1 2" key="1">
    <citation type="journal article" date="2012" name="Stand. Genomic Sci.">
        <title>Genome sequence of the orange-pigmented seawater bacterium Owenweeksia hongkongensis type strain (UST20020801(T)).</title>
        <authorList>
            <person name="Riedel T."/>
            <person name="Held B."/>
            <person name="Nolan M."/>
            <person name="Lucas S."/>
            <person name="Lapidus A."/>
            <person name="Tice H."/>
            <person name="Del Rio T.G."/>
            <person name="Cheng J.F."/>
            <person name="Han C."/>
            <person name="Tapia R."/>
            <person name="Goodwin L.A."/>
            <person name="Pitluck S."/>
            <person name="Liolios K."/>
            <person name="Mavromatis K."/>
            <person name="Pagani I."/>
            <person name="Ivanova N."/>
            <person name="Mikhailova N."/>
            <person name="Pati A."/>
            <person name="Chen A."/>
            <person name="Palaniappan K."/>
            <person name="Rohde M."/>
            <person name="Tindall B.J."/>
            <person name="Detter J.C."/>
            <person name="Goker M."/>
            <person name="Woyke T."/>
            <person name="Bristow J."/>
            <person name="Eisen J.A."/>
            <person name="Markowitz V."/>
            <person name="Hugenholtz P."/>
            <person name="Klenk H.P."/>
            <person name="Kyrpides N.C."/>
        </authorList>
    </citation>
    <scope>NUCLEOTIDE SEQUENCE</scope>
    <source>
        <strain evidence="2">DSM 17368 / JCM 12287 / NRRL B-23963</strain>
    </source>
</reference>
<proteinExistence type="predicted"/>
<evidence type="ECO:0000313" key="2">
    <source>
        <dbReference type="Proteomes" id="UP000005631"/>
    </source>
</evidence>
<accession>G8R122</accession>
<dbReference type="OrthoDB" id="5464673at2"/>
<dbReference type="STRING" id="926562.Oweho_0679"/>
<dbReference type="eggNOG" id="ENOG5033SE1">
    <property type="taxonomic scope" value="Bacteria"/>
</dbReference>
<dbReference type="HOGENOM" id="CLU_857487_0_0_10"/>